<dbReference type="SUPFAM" id="SSF52402">
    <property type="entry name" value="Adenine nucleotide alpha hydrolases-like"/>
    <property type="match status" value="1"/>
</dbReference>
<comment type="caution">
    <text evidence="13">The sequence shown here is derived from an EMBL/GenBank/DDBJ whole genome shotgun (WGS) entry which is preliminary data.</text>
</comment>
<proteinExistence type="inferred from homology"/>
<accession>A0A3E3K461</accession>
<dbReference type="InterPro" id="IPR033738">
    <property type="entry name" value="AsnB_N"/>
</dbReference>
<dbReference type="InterPro" id="IPR017932">
    <property type="entry name" value="GATase_2_dom"/>
</dbReference>
<dbReference type="Pfam" id="PF13537">
    <property type="entry name" value="GATase_7"/>
    <property type="match status" value="1"/>
</dbReference>
<dbReference type="PIRSF" id="PIRSF001589">
    <property type="entry name" value="Asn_synthetase_glu-h"/>
    <property type="match status" value="1"/>
</dbReference>
<keyword evidence="4 10" id="KW-0547">Nucleotide-binding</keyword>
<dbReference type="PANTHER" id="PTHR43284:SF1">
    <property type="entry name" value="ASPARAGINE SYNTHETASE"/>
    <property type="match status" value="1"/>
</dbReference>
<keyword evidence="5 10" id="KW-0067">ATP-binding</keyword>
<dbReference type="GO" id="GO:0004066">
    <property type="term" value="F:asparagine synthase (glutamine-hydrolyzing) activity"/>
    <property type="evidence" value="ECO:0007669"/>
    <property type="project" value="UniProtKB-EC"/>
</dbReference>
<dbReference type="InterPro" id="IPR014729">
    <property type="entry name" value="Rossmann-like_a/b/a_fold"/>
</dbReference>
<reference evidence="13 14" key="1">
    <citation type="submission" date="2018-08" db="EMBL/GenBank/DDBJ databases">
        <title>A genome reference for cultivated species of the human gut microbiota.</title>
        <authorList>
            <person name="Zou Y."/>
            <person name="Xue W."/>
            <person name="Luo G."/>
        </authorList>
    </citation>
    <scope>NUCLEOTIDE SEQUENCE [LARGE SCALE GENOMIC DNA]</scope>
    <source>
        <strain evidence="13 14">AF37-2AT</strain>
    </source>
</reference>
<feature type="site" description="Important for beta-aspartyl-AMP intermediate formation" evidence="11">
    <location>
        <position position="359"/>
    </location>
</feature>
<evidence type="ECO:0000259" key="12">
    <source>
        <dbReference type="PROSITE" id="PS51278"/>
    </source>
</evidence>
<dbReference type="GO" id="GO:0005524">
    <property type="term" value="F:ATP binding"/>
    <property type="evidence" value="ECO:0007669"/>
    <property type="project" value="UniProtKB-KW"/>
</dbReference>
<evidence type="ECO:0000256" key="11">
    <source>
        <dbReference type="PIRSR" id="PIRSR001589-3"/>
    </source>
</evidence>
<feature type="active site" description="For GATase activity" evidence="9">
    <location>
        <position position="2"/>
    </location>
</feature>
<dbReference type="EC" id="6.3.5.4" evidence="3"/>
<keyword evidence="9" id="KW-0028">Amino-acid biosynthesis</keyword>
<comment type="pathway">
    <text evidence="1">Amino-acid biosynthesis; L-asparagine biosynthesis; L-asparagine from L-aspartate (L-Gln route): step 1/1.</text>
</comment>
<sequence length="624" mass="72311">MCGFAGYAGEREYDTSVIRKMTDKIRHRGPDSQDAFVEGKVGLGFVRLSIIDLEGGSQPMFNEDKNLVLIFNGELYNFQDIRKELVEAGHVFTTHTDSEILLHGYEEWGKEGLLGRLRGMFAFVIFDRTKKTLFGARDHFGIKPFYYYHKDGTFLFGSEIKSFLAHPDFQKELFEEKLPDFMTFGCIPGAETFFRNVYKLLPGHYFTYEEGRLTVSTYWEPTFDINENQTIESVADKLDGVLEDSVDKHIIADVPVCSFLSSGVDSSYVAYELKDKVDLTTFTIDFVEQKYSEAPHAKELADELGIRNIGRKVSADEYFHDAEKIQYYMDEPLANPSANLLYYIANRCAEDFKVALSGEGADEMFGGYNIYHENISLGNYQKLPKWFRKAVAKAVSPLPKFKGKGFLIRGSKDVEERYIGNSNVFKYEERDSFLKKKYKSRNPLDIAKEFYDKVPDLDDVSKMQYLDFNMWLRQEILLKADKMSMANSLELRVPFMDIEVFQTARTIPAKCKVNDANTKLAFRALADRKFSKKSAERKKLMFPSPLPNWMREDQYYQMIKKEFEGETAAKFFNQKKILALLEEHKEGKVTHSIQIWVVYTFLMWYRAYFINNGDFEKIEADCAR</sequence>
<dbReference type="InterPro" id="IPR029055">
    <property type="entry name" value="Ntn_hydrolases_N"/>
</dbReference>
<dbReference type="Pfam" id="PF00733">
    <property type="entry name" value="Asn_synthase"/>
    <property type="match status" value="1"/>
</dbReference>
<comment type="similarity">
    <text evidence="2">Belongs to the asparagine synthetase family.</text>
</comment>
<keyword evidence="14" id="KW-1185">Reference proteome</keyword>
<keyword evidence="7 9" id="KW-0315">Glutamine amidotransferase</keyword>
<dbReference type="SUPFAM" id="SSF56235">
    <property type="entry name" value="N-terminal nucleophile aminohydrolases (Ntn hydrolases)"/>
    <property type="match status" value="1"/>
</dbReference>
<dbReference type="CDD" id="cd01991">
    <property type="entry name" value="Asn_synthase_B_C"/>
    <property type="match status" value="1"/>
</dbReference>
<dbReference type="NCBIfam" id="TIGR01536">
    <property type="entry name" value="asn_synth_AEB"/>
    <property type="match status" value="1"/>
</dbReference>
<comment type="catalytic activity">
    <reaction evidence="8">
        <text>L-aspartate + L-glutamine + ATP + H2O = L-asparagine + L-glutamate + AMP + diphosphate + H(+)</text>
        <dbReference type="Rhea" id="RHEA:12228"/>
        <dbReference type="ChEBI" id="CHEBI:15377"/>
        <dbReference type="ChEBI" id="CHEBI:15378"/>
        <dbReference type="ChEBI" id="CHEBI:29985"/>
        <dbReference type="ChEBI" id="CHEBI:29991"/>
        <dbReference type="ChEBI" id="CHEBI:30616"/>
        <dbReference type="ChEBI" id="CHEBI:33019"/>
        <dbReference type="ChEBI" id="CHEBI:58048"/>
        <dbReference type="ChEBI" id="CHEBI:58359"/>
        <dbReference type="ChEBI" id="CHEBI:456215"/>
        <dbReference type="EC" id="6.3.5.4"/>
    </reaction>
</comment>
<evidence type="ECO:0000256" key="5">
    <source>
        <dbReference type="ARBA" id="ARBA00022840"/>
    </source>
</evidence>
<evidence type="ECO:0000256" key="4">
    <source>
        <dbReference type="ARBA" id="ARBA00022741"/>
    </source>
</evidence>
<dbReference type="Proteomes" id="UP000261080">
    <property type="component" value="Unassembled WGS sequence"/>
</dbReference>
<dbReference type="EMBL" id="QVLX01000002">
    <property type="protein sequence ID" value="RGE88865.1"/>
    <property type="molecule type" value="Genomic_DNA"/>
</dbReference>
<keyword evidence="13" id="KW-0436">Ligase</keyword>
<evidence type="ECO:0000256" key="2">
    <source>
        <dbReference type="ARBA" id="ARBA00005752"/>
    </source>
</evidence>
<dbReference type="InterPro" id="IPR051786">
    <property type="entry name" value="ASN_synthetase/amidase"/>
</dbReference>
<dbReference type="GO" id="GO:0005829">
    <property type="term" value="C:cytosol"/>
    <property type="evidence" value="ECO:0007669"/>
    <property type="project" value="TreeGrafter"/>
</dbReference>
<dbReference type="GO" id="GO:0006529">
    <property type="term" value="P:asparagine biosynthetic process"/>
    <property type="evidence" value="ECO:0007669"/>
    <property type="project" value="UniProtKB-KW"/>
</dbReference>
<feature type="domain" description="Glutamine amidotransferase type-2" evidence="12">
    <location>
        <begin position="2"/>
        <end position="211"/>
    </location>
</feature>
<dbReference type="InterPro" id="IPR001962">
    <property type="entry name" value="Asn_synthase"/>
</dbReference>
<organism evidence="13 14">
    <name type="scientific">Sellimonas intestinalis</name>
    <dbReference type="NCBI Taxonomy" id="1653434"/>
    <lineage>
        <taxon>Bacteria</taxon>
        <taxon>Bacillati</taxon>
        <taxon>Bacillota</taxon>
        <taxon>Clostridia</taxon>
        <taxon>Lachnospirales</taxon>
        <taxon>Lachnospiraceae</taxon>
        <taxon>Sellimonas</taxon>
    </lineage>
</organism>
<dbReference type="OrthoDB" id="9763290at2"/>
<evidence type="ECO:0000256" key="10">
    <source>
        <dbReference type="PIRSR" id="PIRSR001589-2"/>
    </source>
</evidence>
<gene>
    <name evidence="13" type="primary">asnB</name>
    <name evidence="13" type="ORF">DW016_05000</name>
</gene>
<evidence type="ECO:0000256" key="1">
    <source>
        <dbReference type="ARBA" id="ARBA00005187"/>
    </source>
</evidence>
<feature type="binding site" evidence="10">
    <location>
        <begin position="357"/>
        <end position="358"/>
    </location>
    <ligand>
        <name>ATP</name>
        <dbReference type="ChEBI" id="CHEBI:30616"/>
    </ligand>
</feature>
<dbReference type="RefSeq" id="WP_024733576.1">
    <property type="nucleotide sequence ID" value="NZ_BAABYU010000002.1"/>
</dbReference>
<dbReference type="CDD" id="cd00712">
    <property type="entry name" value="AsnB"/>
    <property type="match status" value="1"/>
</dbReference>
<dbReference type="PANTHER" id="PTHR43284">
    <property type="entry name" value="ASPARAGINE SYNTHETASE (GLUTAMINE-HYDROLYZING)"/>
    <property type="match status" value="1"/>
</dbReference>
<evidence type="ECO:0000313" key="14">
    <source>
        <dbReference type="Proteomes" id="UP000261080"/>
    </source>
</evidence>
<name>A0A3E3K461_9FIRM</name>
<evidence type="ECO:0000256" key="6">
    <source>
        <dbReference type="ARBA" id="ARBA00022888"/>
    </source>
</evidence>
<keyword evidence="6 9" id="KW-0061">Asparagine biosynthesis</keyword>
<evidence type="ECO:0000256" key="3">
    <source>
        <dbReference type="ARBA" id="ARBA00012737"/>
    </source>
</evidence>
<dbReference type="PROSITE" id="PS51278">
    <property type="entry name" value="GATASE_TYPE_2"/>
    <property type="match status" value="1"/>
</dbReference>
<dbReference type="InterPro" id="IPR006426">
    <property type="entry name" value="Asn_synth_AEB"/>
</dbReference>
<evidence type="ECO:0000256" key="7">
    <source>
        <dbReference type="ARBA" id="ARBA00022962"/>
    </source>
</evidence>
<evidence type="ECO:0000256" key="8">
    <source>
        <dbReference type="ARBA" id="ARBA00048741"/>
    </source>
</evidence>
<dbReference type="AlphaFoldDB" id="A0A3E3K461"/>
<dbReference type="Gene3D" id="3.40.50.620">
    <property type="entry name" value="HUPs"/>
    <property type="match status" value="1"/>
</dbReference>
<dbReference type="GeneID" id="97193833"/>
<feature type="binding site" evidence="10">
    <location>
        <position position="284"/>
    </location>
    <ligand>
        <name>ATP</name>
        <dbReference type="ChEBI" id="CHEBI:30616"/>
    </ligand>
</feature>
<protein>
    <recommendedName>
        <fullName evidence="3">asparagine synthase (glutamine-hydrolyzing)</fullName>
        <ecNumber evidence="3">6.3.5.4</ecNumber>
    </recommendedName>
</protein>
<evidence type="ECO:0000256" key="9">
    <source>
        <dbReference type="PIRSR" id="PIRSR001589-1"/>
    </source>
</evidence>
<evidence type="ECO:0000313" key="13">
    <source>
        <dbReference type="EMBL" id="RGE88865.1"/>
    </source>
</evidence>
<feature type="binding site" evidence="10">
    <location>
        <position position="97"/>
    </location>
    <ligand>
        <name>L-glutamine</name>
        <dbReference type="ChEBI" id="CHEBI:58359"/>
    </ligand>
</feature>
<dbReference type="Gene3D" id="3.60.20.10">
    <property type="entry name" value="Glutamine Phosphoribosylpyrophosphate, subunit 1, domain 1"/>
    <property type="match status" value="1"/>
</dbReference>